<accession>A0A6J4S1L5</accession>
<sequence length="444" mass="47878">MHDEHHPEEAFEVLSEGIGRRQLLKASAAIGAGAVAPAWLLAPGATDAVAGPHGVHRGVEADFDTVGRRPPGRILQPGVGRAARIYIRSTPDTVMWGYLPNADTKPVRTVRSGSLVTFDGVSHEGMLEDQGRDPLEYFTNHGVRERDVLRDARAIAASNIEHDFATAGPHVVTGPVHVAGAEPGDVLRVDVVALAPRVPYGVVSSRHGKGGLPGEMPLGPKPDPNATAEKPELYGNVSIFTPMRRIKGKDQGVMPAGRRHRVIFPIDPFMGVMGVALPTTDQVNSVPPNVGGGNMDIRNLTVGSTAYLPVWVKGAKFFTGDPHFRQGNGEVALTAWEASLRATFRLTLLKKGSKGIPGKRDTLTMPFGETAEYWVPVGLNVDLDEAAKQAIREALDFLQGEFGMPRQTAYAYMSAATDFNISQVVDRTKGVHGLIRKDHFIQKR</sequence>
<evidence type="ECO:0008006" key="3">
    <source>
        <dbReference type="Google" id="ProtNLM"/>
    </source>
</evidence>
<dbReference type="InterPro" id="IPR006311">
    <property type="entry name" value="TAT_signal"/>
</dbReference>
<proteinExistence type="predicted"/>
<evidence type="ECO:0000313" key="2">
    <source>
        <dbReference type="EMBL" id="CAA9482643.1"/>
    </source>
</evidence>
<dbReference type="EMBL" id="CADCVJ010000180">
    <property type="protein sequence ID" value="CAA9482643.1"/>
    <property type="molecule type" value="Genomic_DNA"/>
</dbReference>
<organism evidence="2">
    <name type="scientific">uncultured Solirubrobacteraceae bacterium</name>
    <dbReference type="NCBI Taxonomy" id="1162706"/>
    <lineage>
        <taxon>Bacteria</taxon>
        <taxon>Bacillati</taxon>
        <taxon>Actinomycetota</taxon>
        <taxon>Thermoleophilia</taxon>
        <taxon>Solirubrobacterales</taxon>
        <taxon>Solirubrobacteraceae</taxon>
        <taxon>environmental samples</taxon>
    </lineage>
</organism>
<dbReference type="SUPFAM" id="SSF141130">
    <property type="entry name" value="Acetamidase/Formamidase-like"/>
    <property type="match status" value="1"/>
</dbReference>
<reference evidence="2" key="1">
    <citation type="submission" date="2020-02" db="EMBL/GenBank/DDBJ databases">
        <authorList>
            <person name="Meier V. D."/>
        </authorList>
    </citation>
    <scope>NUCLEOTIDE SEQUENCE</scope>
    <source>
        <strain evidence="2">AVDCRST_MAG38</strain>
    </source>
</reference>
<dbReference type="PROSITE" id="PS51318">
    <property type="entry name" value="TAT"/>
    <property type="match status" value="1"/>
</dbReference>
<dbReference type="PANTHER" id="PTHR31891">
    <property type="entry name" value="FORMAMIDASE C869.04-RELATED"/>
    <property type="match status" value="1"/>
</dbReference>
<dbReference type="Gene3D" id="3.10.28.20">
    <property type="entry name" value="Acetamidase/Formamidase-like domains"/>
    <property type="match status" value="1"/>
</dbReference>
<feature type="region of interest" description="Disordered" evidence="1">
    <location>
        <begin position="206"/>
        <end position="230"/>
    </location>
</feature>
<dbReference type="GO" id="GO:0016811">
    <property type="term" value="F:hydrolase activity, acting on carbon-nitrogen (but not peptide) bonds, in linear amides"/>
    <property type="evidence" value="ECO:0007669"/>
    <property type="project" value="InterPro"/>
</dbReference>
<gene>
    <name evidence="2" type="ORF">AVDCRST_MAG38-2116</name>
</gene>
<dbReference type="Gene3D" id="2.60.120.580">
    <property type="entry name" value="Acetamidase/Formamidase-like domains"/>
    <property type="match status" value="2"/>
</dbReference>
<dbReference type="AlphaFoldDB" id="A0A6J4S1L5"/>
<evidence type="ECO:0000256" key="1">
    <source>
        <dbReference type="SAM" id="MobiDB-lite"/>
    </source>
</evidence>
<dbReference type="Pfam" id="PF03069">
    <property type="entry name" value="FmdA_AmdA"/>
    <property type="match status" value="1"/>
</dbReference>
<protein>
    <recommendedName>
        <fullName evidence="3">Acetamidase/formamidase</fullName>
    </recommendedName>
</protein>
<name>A0A6J4S1L5_9ACTN</name>
<dbReference type="InterPro" id="IPR004304">
    <property type="entry name" value="FmdA_AmdA"/>
</dbReference>
<dbReference type="PANTHER" id="PTHR31891:SF1">
    <property type="entry name" value="FORMAMIDASE C869.04-RELATED"/>
    <property type="match status" value="1"/>
</dbReference>